<protein>
    <submittedName>
        <fullName evidence="2">DUF4123 domain-containing protein</fullName>
    </submittedName>
</protein>
<gene>
    <name evidence="2" type="ORF">RKA07_16500</name>
</gene>
<dbReference type="EMBL" id="JAVMBO010000018">
    <property type="protein sequence ID" value="MDS1311703.1"/>
    <property type="molecule type" value="Genomic_DNA"/>
</dbReference>
<evidence type="ECO:0000313" key="3">
    <source>
        <dbReference type="Proteomes" id="UP001267407"/>
    </source>
</evidence>
<keyword evidence="3" id="KW-1185">Reference proteome</keyword>
<name>A0ABU2HKV2_9GAMM</name>
<dbReference type="Pfam" id="PF13503">
    <property type="entry name" value="DUF4123"/>
    <property type="match status" value="1"/>
</dbReference>
<organism evidence="2 3">
    <name type="scientific">Marinobacter xiaoshiensis</name>
    <dbReference type="NCBI Taxonomy" id="3073652"/>
    <lineage>
        <taxon>Bacteria</taxon>
        <taxon>Pseudomonadati</taxon>
        <taxon>Pseudomonadota</taxon>
        <taxon>Gammaproteobacteria</taxon>
        <taxon>Pseudomonadales</taxon>
        <taxon>Marinobacteraceae</taxon>
        <taxon>Marinobacter</taxon>
    </lineage>
</organism>
<dbReference type="Proteomes" id="UP001267407">
    <property type="component" value="Unassembled WGS sequence"/>
</dbReference>
<comment type="caution">
    <text evidence="2">The sequence shown here is derived from an EMBL/GenBank/DDBJ whole genome shotgun (WGS) entry which is preliminary data.</text>
</comment>
<dbReference type="InterPro" id="IPR025391">
    <property type="entry name" value="DUF4123"/>
</dbReference>
<evidence type="ECO:0000313" key="2">
    <source>
        <dbReference type="EMBL" id="MDS1311703.1"/>
    </source>
</evidence>
<evidence type="ECO:0000259" key="1">
    <source>
        <dbReference type="Pfam" id="PF13503"/>
    </source>
</evidence>
<proteinExistence type="predicted"/>
<feature type="domain" description="DUF4123" evidence="1">
    <location>
        <begin position="13"/>
        <end position="124"/>
    </location>
</feature>
<reference evidence="2" key="1">
    <citation type="submission" date="2023-09" db="EMBL/GenBank/DDBJ databases">
        <title>Marinobacter sediminicola sp. nov. and Marinobacter maritimum sp. nov., isolated from marine sediment.</title>
        <authorList>
            <person name="An J."/>
        </authorList>
    </citation>
    <scope>NUCLEOTIDE SEQUENCE</scope>
    <source>
        <strain evidence="2">F60267</strain>
    </source>
</reference>
<dbReference type="RefSeq" id="WP_310966858.1">
    <property type="nucleotide sequence ID" value="NZ_JAVMBO010000018.1"/>
</dbReference>
<accession>A0ABU2HKV2</accession>
<sequence>MMPKGFLDSGRTFLLIDGAKVENLAEAIYRVSPGAPCDSLYRGTELADMSEISPWLVEAQSDSSLGIKCFDHYMHRGVAIAFQTNASLDELVAHLRGLLIAKLATGDDVVFRFYDPEIARQLLSQDPLGENVKRILGPCHAIAVQDRRTGEWERFQNNKPSQEPICDPFVIQEGHLVAMEHAAHQTALRMLELHTAQYFPQLLHSPSTVESNWAKVADLMSEARQYGLSSTRDIALYINTIGWLGCHAFEDEGVQTLWQGRGDQPERAMMRIAEYAEKHSREEQVNG</sequence>